<reference evidence="1 2" key="1">
    <citation type="submission" date="2023-07" db="EMBL/GenBank/DDBJ databases">
        <title>Sorghum-associated microbial communities from plants grown in Nebraska, USA.</title>
        <authorList>
            <person name="Schachtman D."/>
        </authorList>
    </citation>
    <scope>NUCLEOTIDE SEQUENCE [LARGE SCALE GENOMIC DNA]</scope>
    <source>
        <strain evidence="1 2">DS1730</strain>
    </source>
</reference>
<organism evidence="1 2">
    <name type="scientific">Brucella pseudogrignonensis</name>
    <dbReference type="NCBI Taxonomy" id="419475"/>
    <lineage>
        <taxon>Bacteria</taxon>
        <taxon>Pseudomonadati</taxon>
        <taxon>Pseudomonadota</taxon>
        <taxon>Alphaproteobacteria</taxon>
        <taxon>Hyphomicrobiales</taxon>
        <taxon>Brucellaceae</taxon>
        <taxon>Brucella/Ochrobactrum group</taxon>
        <taxon>Brucella</taxon>
    </lineage>
</organism>
<dbReference type="InterPro" id="IPR012341">
    <property type="entry name" value="6hp_glycosidase-like_sf"/>
</dbReference>
<dbReference type="SUPFAM" id="SSF48208">
    <property type="entry name" value="Six-hairpin glycosidases"/>
    <property type="match status" value="1"/>
</dbReference>
<dbReference type="EMBL" id="JAVDQT010000005">
    <property type="protein sequence ID" value="MDR6433266.1"/>
    <property type="molecule type" value="Genomic_DNA"/>
</dbReference>
<evidence type="ECO:0000313" key="2">
    <source>
        <dbReference type="Proteomes" id="UP001184614"/>
    </source>
</evidence>
<proteinExistence type="predicted"/>
<keyword evidence="2" id="KW-1185">Reference proteome</keyword>
<comment type="caution">
    <text evidence="1">The sequence shown here is derived from an EMBL/GenBank/DDBJ whole genome shotgun (WGS) entry which is preliminary data.</text>
</comment>
<dbReference type="Proteomes" id="UP001184614">
    <property type="component" value="Unassembled WGS sequence"/>
</dbReference>
<evidence type="ECO:0008006" key="3">
    <source>
        <dbReference type="Google" id="ProtNLM"/>
    </source>
</evidence>
<evidence type="ECO:0000313" key="1">
    <source>
        <dbReference type="EMBL" id="MDR6433266.1"/>
    </source>
</evidence>
<sequence length="575" mass="66709">MSEKIKALFDKIEERVRDGVKASIRRESFDCVVLFISFTDAKQRAETHTFRATNFRDGWKAAIEKTVQLVGKSDAVRWLRVDWLENVETLSWKALQKDLKNTKRNYYRYGLSLDKQFRHAFLETELNANAMLYGGGQIEHAVINTNNFLRYAKIRHSLSNVSMNPDDIVYKFSTQAVFIDCEENTVHLISGAGGTTGRRTIERMSKEDIYGLIDRGSKFLSTQVEQSGRFIYGWHPCFDRPIKAYNSLRHASTLYAMIEAWSVTRDPLLGDAIERAVAYLTEELIKVVIHQKRDLAFLVDENAEIKLGGNAVCLLALVKYSEVLMTDRYHEILNKLACGILYMQDKDAGKFTHVLNYPELTVKSDFRIIYYDGEAAFGLMKLYSLTGDERWINAVEKSFEYFIAAEHWKAHDHWLSYAVNEITRYRPKSEYFVFGLNNFKDYLDFVENRITTFPTLLELMMAAQEMVLRLQTSTKHSHLLESLDLDRFYRALEARAHHLLNGHFWPELAMFYANPWKINGSFFIRHHAFRIRIDDVEHYLSGLVAFLQYRNSAAAPINPPKGIQNGRYAHDLEIT</sequence>
<accession>A0ABU1MC89</accession>
<gene>
    <name evidence="1" type="ORF">J2782_003012</name>
</gene>
<dbReference type="RefSeq" id="WP_310013930.1">
    <property type="nucleotide sequence ID" value="NZ_JAVDQT010000005.1"/>
</dbReference>
<name>A0ABU1MC89_9HYPH</name>
<protein>
    <recommendedName>
        <fullName evidence="3">Mur ligase</fullName>
    </recommendedName>
</protein>
<dbReference type="InterPro" id="IPR008928">
    <property type="entry name" value="6-hairpin_glycosidase_sf"/>
</dbReference>
<dbReference type="Gene3D" id="1.50.10.10">
    <property type="match status" value="1"/>
</dbReference>